<dbReference type="Proteomes" id="UP001295469">
    <property type="component" value="Chromosome C09"/>
</dbReference>
<comment type="pathway">
    <text evidence="1">Cofactor biosynthesis; coenzyme A biosynthesis.</text>
</comment>
<name>A0A816JLH7_BRANA</name>
<dbReference type="PANTHER" id="PTHR10695:SF46">
    <property type="entry name" value="BIFUNCTIONAL COENZYME A SYNTHASE-RELATED"/>
    <property type="match status" value="1"/>
</dbReference>
<dbReference type="Gene3D" id="3.40.50.620">
    <property type="entry name" value="HUPs"/>
    <property type="match status" value="1"/>
</dbReference>
<organism evidence="2">
    <name type="scientific">Brassica napus</name>
    <name type="common">Rape</name>
    <dbReference type="NCBI Taxonomy" id="3708"/>
    <lineage>
        <taxon>Eukaryota</taxon>
        <taxon>Viridiplantae</taxon>
        <taxon>Streptophyta</taxon>
        <taxon>Embryophyta</taxon>
        <taxon>Tracheophyta</taxon>
        <taxon>Spermatophyta</taxon>
        <taxon>Magnoliopsida</taxon>
        <taxon>eudicotyledons</taxon>
        <taxon>Gunneridae</taxon>
        <taxon>Pentapetalae</taxon>
        <taxon>rosids</taxon>
        <taxon>malvids</taxon>
        <taxon>Brassicales</taxon>
        <taxon>Brassicaceae</taxon>
        <taxon>Brassiceae</taxon>
        <taxon>Brassica</taxon>
    </lineage>
</organism>
<dbReference type="AlphaFoldDB" id="A0A816JLH7"/>
<evidence type="ECO:0000313" key="2">
    <source>
        <dbReference type="EMBL" id="CAF1793546.1"/>
    </source>
</evidence>
<reference evidence="2" key="1">
    <citation type="submission" date="2021-01" db="EMBL/GenBank/DDBJ databases">
        <authorList>
            <consortium name="Genoscope - CEA"/>
            <person name="William W."/>
        </authorList>
    </citation>
    <scope>NUCLEOTIDE SEQUENCE</scope>
</reference>
<dbReference type="PANTHER" id="PTHR10695">
    <property type="entry name" value="DEPHOSPHO-COA KINASE-RELATED"/>
    <property type="match status" value="1"/>
</dbReference>
<accession>A0A816JLH7</accession>
<dbReference type="InterPro" id="IPR014729">
    <property type="entry name" value="Rossmann-like_a/b/a_fold"/>
</dbReference>
<evidence type="ECO:0000256" key="1">
    <source>
        <dbReference type="ARBA" id="ARBA00004724"/>
    </source>
</evidence>
<dbReference type="EMBL" id="HG994373">
    <property type="protein sequence ID" value="CAF1793546.1"/>
    <property type="molecule type" value="Genomic_DNA"/>
</dbReference>
<gene>
    <name evidence="2" type="ORF">DARMORV10_C09P74830.1</name>
</gene>
<proteinExistence type="predicted"/>
<sequence length="155" mass="17152">MSGDPIVLTAPPHSARMMGWSCWICIPKGLSRVPLLKGQEIIQLTIFGPASFKLWKDEAFETWLTCTQKQTLPKTGFSILLFTCFHVLAIKPELVVQTEPSTDPYGPSIVDEALEAIVVSRETLPCGLSVNRKRAERGLSQLKVIRLFSPSALTL</sequence>
<protein>
    <submittedName>
        <fullName evidence="2">(rape) hypothetical protein</fullName>
    </submittedName>
</protein>